<dbReference type="AlphaFoldDB" id="A0A450XAW1"/>
<evidence type="ECO:0000313" key="1">
    <source>
        <dbReference type="EMBL" id="VFK26464.1"/>
    </source>
</evidence>
<evidence type="ECO:0000313" key="2">
    <source>
        <dbReference type="EMBL" id="VFK30371.1"/>
    </source>
</evidence>
<name>A0A450XAW1_9GAMM</name>
<dbReference type="EMBL" id="CAADFQ010000015">
    <property type="protein sequence ID" value="VFK30371.1"/>
    <property type="molecule type" value="Genomic_DNA"/>
</dbReference>
<proteinExistence type="predicted"/>
<sequence>MPFIIIDANIISRIRRVDANCPLFDFSLQHIILTVLVTNFNIEKHLAILLMIALPLCGKKIR</sequence>
<evidence type="ECO:0000313" key="3">
    <source>
        <dbReference type="EMBL" id="VFK75190.1"/>
    </source>
</evidence>
<dbReference type="EMBL" id="CAADGH010000017">
    <property type="protein sequence ID" value="VFK75190.1"/>
    <property type="molecule type" value="Genomic_DNA"/>
</dbReference>
<gene>
    <name evidence="1" type="ORF">BECKMB1821G_GA0114241_102126</name>
    <name evidence="3" type="ORF">BECKMB1821H_GA0114242_101722</name>
    <name evidence="2" type="ORF">BECKMB1821I_GA0114274_101522</name>
</gene>
<protein>
    <submittedName>
        <fullName evidence="1">Uncharacterized protein</fullName>
    </submittedName>
</protein>
<dbReference type="EMBL" id="CAADFO010000021">
    <property type="protein sequence ID" value="VFK26464.1"/>
    <property type="molecule type" value="Genomic_DNA"/>
</dbReference>
<organism evidence="1">
    <name type="scientific">Candidatus Kentrum sp. MB</name>
    <dbReference type="NCBI Taxonomy" id="2138164"/>
    <lineage>
        <taxon>Bacteria</taxon>
        <taxon>Pseudomonadati</taxon>
        <taxon>Pseudomonadota</taxon>
        <taxon>Gammaproteobacteria</taxon>
        <taxon>Candidatus Kentrum</taxon>
    </lineage>
</organism>
<accession>A0A450XAW1</accession>
<reference evidence="1" key="1">
    <citation type="submission" date="2019-02" db="EMBL/GenBank/DDBJ databases">
        <authorList>
            <person name="Gruber-Vodicka R. H."/>
            <person name="Seah K. B. B."/>
        </authorList>
    </citation>
    <scope>NUCLEOTIDE SEQUENCE</scope>
    <source>
        <strain evidence="1">BECK_BZ197</strain>
        <strain evidence="3">BECK_BZ198</strain>
        <strain evidence="2">BECK_BZ199</strain>
    </source>
</reference>